<organism evidence="1 2">
    <name type="scientific">Dipteronia dyeriana</name>
    <dbReference type="NCBI Taxonomy" id="168575"/>
    <lineage>
        <taxon>Eukaryota</taxon>
        <taxon>Viridiplantae</taxon>
        <taxon>Streptophyta</taxon>
        <taxon>Embryophyta</taxon>
        <taxon>Tracheophyta</taxon>
        <taxon>Spermatophyta</taxon>
        <taxon>Magnoliopsida</taxon>
        <taxon>eudicotyledons</taxon>
        <taxon>Gunneridae</taxon>
        <taxon>Pentapetalae</taxon>
        <taxon>rosids</taxon>
        <taxon>malvids</taxon>
        <taxon>Sapindales</taxon>
        <taxon>Sapindaceae</taxon>
        <taxon>Hippocastanoideae</taxon>
        <taxon>Acereae</taxon>
        <taxon>Dipteronia</taxon>
    </lineage>
</organism>
<dbReference type="EMBL" id="JANJYI010000003">
    <property type="protein sequence ID" value="KAK2656494.1"/>
    <property type="molecule type" value="Genomic_DNA"/>
</dbReference>
<gene>
    <name evidence="1" type="ORF">Ddye_009546</name>
</gene>
<dbReference type="AlphaFoldDB" id="A0AAD9XBL9"/>
<keyword evidence="2" id="KW-1185">Reference proteome</keyword>
<protein>
    <submittedName>
        <fullName evidence="1">Uncharacterized protein</fullName>
    </submittedName>
</protein>
<name>A0AAD9XBL9_9ROSI</name>
<proteinExistence type="predicted"/>
<comment type="caution">
    <text evidence="1">The sequence shown here is derived from an EMBL/GenBank/DDBJ whole genome shotgun (WGS) entry which is preliminary data.</text>
</comment>
<accession>A0AAD9XBL9</accession>
<sequence length="186" mass="21441">MIHLKSIGNYGVHYCIKKPVSDGTPLKKRWIHLQNGDKMNVEYRKFRDVGISLDMMDMYDQMDMYDKMFKGSTAVDNCVMIPSSTILLEEIVGDLEHDQQTIDMENKEASQGQGIGNRNAEERFQRFSETVSRYFDVMLDILYEMAKVMIKSLDPEFMSTPQEILNDSRYMPHIKGCVGAIDGVYV</sequence>
<evidence type="ECO:0000313" key="1">
    <source>
        <dbReference type="EMBL" id="KAK2656494.1"/>
    </source>
</evidence>
<reference evidence="1" key="1">
    <citation type="journal article" date="2023" name="Plant J.">
        <title>Genome sequences and population genomics provide insights into the demographic history, inbreeding, and mutation load of two 'living fossil' tree species of Dipteronia.</title>
        <authorList>
            <person name="Feng Y."/>
            <person name="Comes H.P."/>
            <person name="Chen J."/>
            <person name="Zhu S."/>
            <person name="Lu R."/>
            <person name="Zhang X."/>
            <person name="Li P."/>
            <person name="Qiu J."/>
            <person name="Olsen K.M."/>
            <person name="Qiu Y."/>
        </authorList>
    </citation>
    <scope>NUCLEOTIDE SEQUENCE</scope>
    <source>
        <strain evidence="1">KIB01</strain>
    </source>
</reference>
<evidence type="ECO:0000313" key="2">
    <source>
        <dbReference type="Proteomes" id="UP001280121"/>
    </source>
</evidence>
<dbReference type="Proteomes" id="UP001280121">
    <property type="component" value="Unassembled WGS sequence"/>
</dbReference>